<dbReference type="Pfam" id="PF03796">
    <property type="entry name" value="DnaB_C"/>
    <property type="match status" value="1"/>
</dbReference>
<protein>
    <submittedName>
        <fullName evidence="3">Replicative DNA helicase</fullName>
    </submittedName>
</protein>
<evidence type="ECO:0000259" key="2">
    <source>
        <dbReference type="PROSITE" id="PS51199"/>
    </source>
</evidence>
<sequence>MTTDMWETPLDDQSEPAARPADLDAEHVVVASAMSRPELIDEMAAEFDPADITTDWLRWTWHATDEIRQTLTKGEIRWQAVHRQLAAWNASGYLPIPLPGENQLADLYLVANPGAAPWYGAKITRAAVAARLIAHGHTAILRGRSAAFDPDEDIAAIQAELDGVVRTSEQSELSTIGELLSDSLIRAITAPTVDDRIPTGFIDLDSLLCGGWSPGKLVVIGARPAMGKTTLAQDFARAAAIANKVPTLIESLEMGKEELSDRILCAEARIPHHHLQQGNVTDVDMARATRRVPDITAAPLHVNDSPILSMPTLRGQVRHLVRTIGLRLVIIDYLQLMQVAKAENRQQAIADLSRSLKLLAKEFGITVIILCQLNRGPEQRTEKKPMVSDLRESGAIEQDADIVVLLHREDAYEKESPRAGEADLIVGKHRGGPTATITCAFQGHYARFVDMAQT</sequence>
<dbReference type="FunFam" id="3.40.50.300:FF:000351">
    <property type="entry name" value="Replicative DNA helicase"/>
    <property type="match status" value="1"/>
</dbReference>
<dbReference type="InterPro" id="IPR016136">
    <property type="entry name" value="DNA_helicase_N/primase_C"/>
</dbReference>
<accession>A0AB39PWG5</accession>
<keyword evidence="3" id="KW-0378">Hydrolase</keyword>
<dbReference type="GO" id="GO:0005524">
    <property type="term" value="F:ATP binding"/>
    <property type="evidence" value="ECO:0007669"/>
    <property type="project" value="InterPro"/>
</dbReference>
<dbReference type="PROSITE" id="PS51199">
    <property type="entry name" value="SF4_HELICASE"/>
    <property type="match status" value="1"/>
</dbReference>
<dbReference type="Gene3D" id="1.10.860.10">
    <property type="entry name" value="DNAb Helicase, Chain A"/>
    <property type="match status" value="1"/>
</dbReference>
<proteinExistence type="predicted"/>
<feature type="region of interest" description="Disordered" evidence="1">
    <location>
        <begin position="1"/>
        <end position="22"/>
    </location>
</feature>
<dbReference type="Gene3D" id="3.40.50.300">
    <property type="entry name" value="P-loop containing nucleotide triphosphate hydrolases"/>
    <property type="match status" value="1"/>
</dbReference>
<dbReference type="GO" id="GO:0005829">
    <property type="term" value="C:cytosol"/>
    <property type="evidence" value="ECO:0007669"/>
    <property type="project" value="TreeGrafter"/>
</dbReference>
<dbReference type="GO" id="GO:0003678">
    <property type="term" value="F:DNA helicase activity"/>
    <property type="evidence" value="ECO:0007669"/>
    <property type="project" value="InterPro"/>
</dbReference>
<dbReference type="AlphaFoldDB" id="A0AB39PWG5"/>
<feature type="domain" description="SF4 helicase" evidence="2">
    <location>
        <begin position="190"/>
        <end position="454"/>
    </location>
</feature>
<evidence type="ECO:0000256" key="1">
    <source>
        <dbReference type="SAM" id="MobiDB-lite"/>
    </source>
</evidence>
<dbReference type="InterPro" id="IPR007694">
    <property type="entry name" value="DNA_helicase_DnaB-like_C"/>
</dbReference>
<dbReference type="RefSeq" id="WP_369167833.1">
    <property type="nucleotide sequence ID" value="NZ_CP163439.1"/>
</dbReference>
<dbReference type="InterPro" id="IPR027417">
    <property type="entry name" value="P-loop_NTPase"/>
</dbReference>
<organism evidence="3">
    <name type="scientific">Streptomyces sp. R28</name>
    <dbReference type="NCBI Taxonomy" id="3238628"/>
    <lineage>
        <taxon>Bacteria</taxon>
        <taxon>Bacillati</taxon>
        <taxon>Actinomycetota</taxon>
        <taxon>Actinomycetes</taxon>
        <taxon>Kitasatosporales</taxon>
        <taxon>Streptomycetaceae</taxon>
        <taxon>Streptomyces</taxon>
    </lineage>
</organism>
<dbReference type="EMBL" id="CP163439">
    <property type="protein sequence ID" value="XDQ33289.1"/>
    <property type="molecule type" value="Genomic_DNA"/>
</dbReference>
<dbReference type="CDD" id="cd00984">
    <property type="entry name" value="DnaB_C"/>
    <property type="match status" value="1"/>
</dbReference>
<gene>
    <name evidence="3" type="ORF">AB5J49_08150</name>
</gene>
<keyword evidence="3" id="KW-0347">Helicase</keyword>
<evidence type="ECO:0000313" key="3">
    <source>
        <dbReference type="EMBL" id="XDQ33289.1"/>
    </source>
</evidence>
<keyword evidence="3" id="KW-0547">Nucleotide-binding</keyword>
<dbReference type="GO" id="GO:0006260">
    <property type="term" value="P:DNA replication"/>
    <property type="evidence" value="ECO:0007669"/>
    <property type="project" value="InterPro"/>
</dbReference>
<dbReference type="PANTHER" id="PTHR30153">
    <property type="entry name" value="REPLICATIVE DNA HELICASE DNAB"/>
    <property type="match status" value="1"/>
</dbReference>
<name>A0AB39PWG5_9ACTN</name>
<keyword evidence="3" id="KW-0067">ATP-binding</keyword>
<dbReference type="SUPFAM" id="SSF52540">
    <property type="entry name" value="P-loop containing nucleoside triphosphate hydrolases"/>
    <property type="match status" value="1"/>
</dbReference>
<reference evidence="3" key="1">
    <citation type="submission" date="2024-07" db="EMBL/GenBank/DDBJ databases">
        <authorList>
            <person name="Yu S.T."/>
        </authorList>
    </citation>
    <scope>NUCLEOTIDE SEQUENCE</scope>
    <source>
        <strain evidence="3">R28</strain>
    </source>
</reference>
<dbReference type="PANTHER" id="PTHR30153:SF2">
    <property type="entry name" value="REPLICATIVE DNA HELICASE"/>
    <property type="match status" value="1"/>
</dbReference>